<name>A0ABP7MAN0_9GAMM</name>
<sequence>MTNIFNVLLLGGTSDAIKLVKSIASLSHNHNIHLIYSIAGTVRKPKLDCTVIEGGFSQYADQYTPSSDDIQGQYTFGSDSQRGLAYFITQHQIHCILDCTHPYATQISHNAFEVSQALGVRYLGYHRPNWSASDQDRWIPAKNWPHAKELLSQFKRPFVTIGQSAVRDTESISENQFWLIRSAIAEPMVTARFKIVRDIGPFVLKNETALMQQHKIDVLVCKNSGGKAVDTKLQAARQLNIPVILLERPDYRPEIKQHFRDNLEALIEKIKQEVYRDTYDR</sequence>
<dbReference type="PANTHER" id="PTHR36925">
    <property type="entry name" value="COBALT-PRECORRIN-6A REDUCTASE"/>
    <property type="match status" value="1"/>
</dbReference>
<comment type="caution">
    <text evidence="4">The sequence shown here is derived from an EMBL/GenBank/DDBJ whole genome shotgun (WGS) entry which is preliminary data.</text>
</comment>
<dbReference type="Pfam" id="PF02571">
    <property type="entry name" value="CbiJ"/>
    <property type="match status" value="1"/>
</dbReference>
<dbReference type="EMBL" id="BAABBN010000004">
    <property type="protein sequence ID" value="GAA3919220.1"/>
    <property type="molecule type" value="Genomic_DNA"/>
</dbReference>
<organism evidence="4 5">
    <name type="scientific">Litoribacillus peritrichatus</name>
    <dbReference type="NCBI Taxonomy" id="718191"/>
    <lineage>
        <taxon>Bacteria</taxon>
        <taxon>Pseudomonadati</taxon>
        <taxon>Pseudomonadota</taxon>
        <taxon>Gammaproteobacteria</taxon>
        <taxon>Oceanospirillales</taxon>
        <taxon>Oceanospirillaceae</taxon>
        <taxon>Litoribacillus</taxon>
    </lineage>
</organism>
<keyword evidence="5" id="KW-1185">Reference proteome</keyword>
<dbReference type="PROSITE" id="PS51014">
    <property type="entry name" value="COBK_CBIJ"/>
    <property type="match status" value="1"/>
</dbReference>
<accession>A0ABP7MAN0</accession>
<dbReference type="Proteomes" id="UP001501565">
    <property type="component" value="Unassembled WGS sequence"/>
</dbReference>
<evidence type="ECO:0000256" key="2">
    <source>
        <dbReference type="ARBA" id="ARBA00022573"/>
    </source>
</evidence>
<proteinExistence type="predicted"/>
<reference evidence="5" key="1">
    <citation type="journal article" date="2019" name="Int. J. Syst. Evol. Microbiol.">
        <title>The Global Catalogue of Microorganisms (GCM) 10K type strain sequencing project: providing services to taxonomists for standard genome sequencing and annotation.</title>
        <authorList>
            <consortium name="The Broad Institute Genomics Platform"/>
            <consortium name="The Broad Institute Genome Sequencing Center for Infectious Disease"/>
            <person name="Wu L."/>
            <person name="Ma J."/>
        </authorList>
    </citation>
    <scope>NUCLEOTIDE SEQUENCE [LARGE SCALE GENOMIC DNA]</scope>
    <source>
        <strain evidence="5">JCM 17551</strain>
    </source>
</reference>
<gene>
    <name evidence="4" type="ORF">GCM10022277_13250</name>
</gene>
<evidence type="ECO:0000313" key="4">
    <source>
        <dbReference type="EMBL" id="GAA3919220.1"/>
    </source>
</evidence>
<dbReference type="RefSeq" id="WP_344796729.1">
    <property type="nucleotide sequence ID" value="NZ_BAABBN010000004.1"/>
</dbReference>
<dbReference type="InterPro" id="IPR003723">
    <property type="entry name" value="Precorrin-6x_reduct"/>
</dbReference>
<evidence type="ECO:0000256" key="1">
    <source>
        <dbReference type="ARBA" id="ARBA00004953"/>
    </source>
</evidence>
<comment type="pathway">
    <text evidence="1">Cofactor biosynthesis; adenosylcobalamin biosynthesis.</text>
</comment>
<keyword evidence="3" id="KW-0560">Oxidoreductase</keyword>
<dbReference type="PANTHER" id="PTHR36925:SF1">
    <property type="entry name" value="COBALT-PRECORRIN-6A REDUCTASE"/>
    <property type="match status" value="1"/>
</dbReference>
<protein>
    <submittedName>
        <fullName evidence="4">Cobalt-precorrin-6A reductase</fullName>
    </submittedName>
</protein>
<keyword evidence="2" id="KW-0169">Cobalamin biosynthesis</keyword>
<evidence type="ECO:0000256" key="3">
    <source>
        <dbReference type="ARBA" id="ARBA00023002"/>
    </source>
</evidence>
<evidence type="ECO:0000313" key="5">
    <source>
        <dbReference type="Proteomes" id="UP001501565"/>
    </source>
</evidence>